<dbReference type="SUPFAM" id="SSF53474">
    <property type="entry name" value="alpha/beta-Hydrolases"/>
    <property type="match status" value="1"/>
</dbReference>
<dbReference type="AlphaFoldDB" id="A0A4U0NB59"/>
<dbReference type="EMBL" id="SUMB01000007">
    <property type="protein sequence ID" value="TJZ50943.1"/>
    <property type="molecule type" value="Genomic_DNA"/>
</dbReference>
<dbReference type="OrthoDB" id="9785847at2"/>
<dbReference type="InterPro" id="IPR029058">
    <property type="entry name" value="AB_hydrolase_fold"/>
</dbReference>
<dbReference type="Gene3D" id="3.40.50.1820">
    <property type="entry name" value="alpha/beta hydrolase"/>
    <property type="match status" value="1"/>
</dbReference>
<dbReference type="PANTHER" id="PTHR43798">
    <property type="entry name" value="MONOACYLGLYCEROL LIPASE"/>
    <property type="match status" value="1"/>
</dbReference>
<evidence type="ECO:0000313" key="4">
    <source>
        <dbReference type="EMBL" id="TJZ50943.1"/>
    </source>
</evidence>
<evidence type="ECO:0000256" key="2">
    <source>
        <dbReference type="SAM" id="MobiDB-lite"/>
    </source>
</evidence>
<dbReference type="PRINTS" id="PR00412">
    <property type="entry name" value="EPOXHYDRLASE"/>
</dbReference>
<dbReference type="InterPro" id="IPR000073">
    <property type="entry name" value="AB_hydrolase_1"/>
</dbReference>
<dbReference type="GO" id="GO:0016787">
    <property type="term" value="F:hydrolase activity"/>
    <property type="evidence" value="ECO:0007669"/>
    <property type="project" value="UniProtKB-KW"/>
</dbReference>
<protein>
    <submittedName>
        <fullName evidence="4">Alpha/beta hydrolase</fullName>
    </submittedName>
</protein>
<keyword evidence="1 4" id="KW-0378">Hydrolase</keyword>
<feature type="domain" description="AB hydrolase-1" evidence="3">
    <location>
        <begin position="54"/>
        <end position="289"/>
    </location>
</feature>
<sequence>MFLLHRDCLPHSIEPSRGREPTGRRKGRVVPSTSYAKDVNGITIGYEDRGAGAPLVLVHGHPFDRTMWTPQIETFGAAAGPDAGWRVIAPDLRGYGTTTVVPGITYLETFAHDLAALLDALGLAAERIVLGGLSMGGQIVMEFARLFPQRLRGLVLADTFARGETPEGRAIRNAIADRLLGEGMAGYTDEVLDKMVARYNIERQPEVAAHVRRMMLGAPPAGAAAALRGRAERLDYTELLGRITVPTLVVVGEDDEYTPVSDAEFLHWHIPDATLTVIDDAAHMPNLEQPGQFNEALAKFLATLP</sequence>
<dbReference type="PANTHER" id="PTHR43798:SF31">
    <property type="entry name" value="AB HYDROLASE SUPERFAMILY PROTEIN YCLE"/>
    <property type="match status" value="1"/>
</dbReference>
<dbReference type="InterPro" id="IPR000639">
    <property type="entry name" value="Epox_hydrolase-like"/>
</dbReference>
<dbReference type="InterPro" id="IPR050266">
    <property type="entry name" value="AB_hydrolase_sf"/>
</dbReference>
<accession>A0A4U0NB59</accession>
<comment type="caution">
    <text evidence="4">The sequence shown here is derived from an EMBL/GenBank/DDBJ whole genome shotgun (WGS) entry which is preliminary data.</text>
</comment>
<evidence type="ECO:0000256" key="1">
    <source>
        <dbReference type="ARBA" id="ARBA00022801"/>
    </source>
</evidence>
<dbReference type="Proteomes" id="UP000308697">
    <property type="component" value="Unassembled WGS sequence"/>
</dbReference>
<dbReference type="GO" id="GO:0016020">
    <property type="term" value="C:membrane"/>
    <property type="evidence" value="ECO:0007669"/>
    <property type="project" value="TreeGrafter"/>
</dbReference>
<dbReference type="PRINTS" id="PR00111">
    <property type="entry name" value="ABHYDROLASE"/>
</dbReference>
<keyword evidence="5" id="KW-1185">Reference proteome</keyword>
<feature type="region of interest" description="Disordered" evidence="2">
    <location>
        <begin position="1"/>
        <end position="30"/>
    </location>
</feature>
<reference evidence="4 5" key="1">
    <citation type="submission" date="2019-04" db="EMBL/GenBank/DDBJ databases">
        <title>Streptomyces piniterrae sp. nov., a heliquinomycin-producing actinomycete isolated from rhizosphere soil of Pinus yunnanensis.</title>
        <authorList>
            <person name="Zhuang X."/>
            <person name="Zhao J."/>
        </authorList>
    </citation>
    <scope>NUCLEOTIDE SEQUENCE [LARGE SCALE GENOMIC DNA]</scope>
    <source>
        <strain evidence="5">jys28</strain>
    </source>
</reference>
<dbReference type="Pfam" id="PF00561">
    <property type="entry name" value="Abhydrolase_1"/>
    <property type="match status" value="1"/>
</dbReference>
<evidence type="ECO:0000313" key="5">
    <source>
        <dbReference type="Proteomes" id="UP000308697"/>
    </source>
</evidence>
<proteinExistence type="predicted"/>
<gene>
    <name evidence="4" type="ORF">FCH28_20755</name>
</gene>
<evidence type="ECO:0000259" key="3">
    <source>
        <dbReference type="Pfam" id="PF00561"/>
    </source>
</evidence>
<feature type="compositionally biased region" description="Basic and acidic residues" evidence="2">
    <location>
        <begin position="1"/>
        <end position="23"/>
    </location>
</feature>
<name>A0A4U0NB59_9ACTN</name>
<organism evidence="4 5">
    <name type="scientific">Streptomyces piniterrae</name>
    <dbReference type="NCBI Taxonomy" id="2571125"/>
    <lineage>
        <taxon>Bacteria</taxon>
        <taxon>Bacillati</taxon>
        <taxon>Actinomycetota</taxon>
        <taxon>Actinomycetes</taxon>
        <taxon>Kitasatosporales</taxon>
        <taxon>Streptomycetaceae</taxon>
        <taxon>Streptomyces</taxon>
    </lineage>
</organism>